<dbReference type="Pfam" id="PF01315">
    <property type="entry name" value="Ald_Xan_dh_C"/>
    <property type="match status" value="1"/>
</dbReference>
<dbReference type="InterPro" id="IPR002346">
    <property type="entry name" value="Mopterin_DH_FAD-bd"/>
</dbReference>
<dbReference type="InterPro" id="IPR016169">
    <property type="entry name" value="FAD-bd_PCMH_sub2"/>
</dbReference>
<evidence type="ECO:0000256" key="5">
    <source>
        <dbReference type="ARBA" id="ARBA00022714"/>
    </source>
</evidence>
<dbReference type="PROSITE" id="PS00197">
    <property type="entry name" value="2FE2S_FER_1"/>
    <property type="match status" value="1"/>
</dbReference>
<dbReference type="Pfam" id="PF01799">
    <property type="entry name" value="Fer2_2"/>
    <property type="match status" value="1"/>
</dbReference>
<evidence type="ECO:0000256" key="4">
    <source>
        <dbReference type="ARBA" id="ARBA00022630"/>
    </source>
</evidence>
<evidence type="ECO:0000256" key="9">
    <source>
        <dbReference type="ARBA" id="ARBA00023004"/>
    </source>
</evidence>
<evidence type="ECO:0000256" key="12">
    <source>
        <dbReference type="PIRSR" id="PIRSR000127-1"/>
    </source>
</evidence>
<feature type="domain" description="FAD-binding PCMH-type" evidence="16">
    <location>
        <begin position="208"/>
        <end position="385"/>
    </location>
</feature>
<evidence type="ECO:0000256" key="7">
    <source>
        <dbReference type="ARBA" id="ARBA00022827"/>
    </source>
</evidence>
<comment type="similarity">
    <text evidence="2">Belongs to the xanthine dehydrogenase family.</text>
</comment>
<evidence type="ECO:0000256" key="1">
    <source>
        <dbReference type="ARBA" id="ARBA00001974"/>
    </source>
</evidence>
<dbReference type="Pfam" id="PF20256">
    <property type="entry name" value="MoCoBD_2"/>
    <property type="match status" value="1"/>
</dbReference>
<keyword evidence="5 14" id="KW-0001">2Fe-2S</keyword>
<proteinExistence type="inferred from homology"/>
<dbReference type="SMART" id="SM01092">
    <property type="entry name" value="CO_deh_flav_C"/>
    <property type="match status" value="1"/>
</dbReference>
<feature type="binding site" evidence="14">
    <location>
        <position position="733"/>
    </location>
    <ligand>
        <name>Mo-molybdopterin</name>
        <dbReference type="ChEBI" id="CHEBI:71302"/>
    </ligand>
    <ligandPart>
        <name>Mo</name>
        <dbReference type="ChEBI" id="CHEBI:28685"/>
    </ligandPart>
</feature>
<keyword evidence="18" id="KW-1185">Reference proteome</keyword>
<dbReference type="InterPro" id="IPR002888">
    <property type="entry name" value="2Fe-2S-bd"/>
</dbReference>
<protein>
    <submittedName>
        <fullName evidence="17">Aldehyde oxidase/xanthine dehydrogenase</fullName>
    </submittedName>
</protein>
<dbReference type="InterPro" id="IPR036683">
    <property type="entry name" value="CO_DH_flav_C_dom_sf"/>
</dbReference>
<sequence length="1288" mass="138521">MTSASSIVFYLNGKRIETSDFDPLQPVADYLHVHRHTGTKVSCGEGGCGACTILLSHYDEESVCVRHRAVVSCILPMVSIDNCMITTVEGLKGKNGSLHPIQERVSEYHGTQCGYCTPGIIMALAAFLLNNPNMKAAEIEHSFDCNLCRCTGYFPILAAAKSFASDYEDAFASRPMSKLHKPMTYGPIDFTLPFPAELKGRRLQTEVFTTETATVHRPVTVADIPLVAGAQFFNGATEVAIDRRARPDSRAKTLVHLAHVAGLGTISHDDNTITIGGAATLSDVAEWADHRAAITDLSVAALREQLRYFASGQVRSVATVAGNVVNASPISDLVPVLMAADASVVLLGPGGSRTMAVSEFITGYRRTAIQPGELVTAVTVPRSTRYVKAFKLSRRKEDDISSVNAGISFSLEHGAVVRPVIAMGGLAAMTKRAPKTEAFLQGKALTRATALEAAGILGQEMQLTADAPGAMVSFRPVAAATLLFRAMAGAAKHYGVDTFTKDDLESAEGLQRTHDVSYVYHDVEDADHHDGEGCGEAHVSARHLSSKTQVKGNAEYVSLMPVPAGTVDVAIVGSPVPHARVTGVDTAPALAVPGVVAVLTSEDLPAATMIGLAAKDERFLVGIGEEAMYAGHPIALVAAEDMEAARAGVRAVKVEYEVLKPHLTVEDAIEANDMIIPTKCLDSGDFDAAWEQCASKAEGSVRLPAQEHFYLETQAAVAVPVDDVGMKVFVTTQNPNAIHESLAAVLGVRQSDVTVHIRRLGGAFGGKESNLLYPDVAAVVARHTDRPARVVLDRDADMVSTGKRHPARIDYRIGCDAEGHITALDFNIYLNSGFSLDLSASVLERACLHADGSYNIPNVRVRGYACRTHLPSNTAFRGFGAPQAIFAIEQAVEHLAFVHKADPLAIRRLNFYRSGDRTHFDQEIPDSHLHKVWDALLKSSKYQTRRQEVDLWNSSHAVLKRGLAVTPVKFGVSFTQSYLNQASALVHIYKDGTVLVSHGGIEMGQGVHTKVAQIAADTLQVPLSSVQIQETATDKTANVAPTSASTGSDLNGMAVKYACEELADRLAPYRAKYPDLPFNQLCVKAWFDRVDLSAHGFYKTPLSGFDFVTQTGEAFAYFTFGAAVAEVEVDVQTGDHHVLRTDILFDVGRSINPAIDVGQVEGAFIQGMGWLTTEDFITLTNGTAVSRGPGSYKIPGAGDIPDDFRLSFLKNSVNPRAVRSSKGVGEPPFCLGQVVPFAIWDALRAGRDDYFALEMPATIEHIRMASKDEVSDACGLGNVKSTWRIENM</sequence>
<reference evidence="17" key="1">
    <citation type="submission" date="2021-05" db="EMBL/GenBank/DDBJ databases">
        <title>A free-living protist that lacks canonical eukaryotic 1 DNA replication and segregation systems.</title>
        <authorList>
            <person name="Salas-Leiva D.E."/>
            <person name="Tromer E.C."/>
            <person name="Curtis B.A."/>
            <person name="Jerlstrom-Hultqvist J."/>
            <person name="Kolisko M."/>
            <person name="Yi Z."/>
            <person name="Salas-Leiva J.S."/>
            <person name="Gallot-Lavallee L."/>
            <person name="Kops G.J.P.L."/>
            <person name="Archibald J.M."/>
            <person name="Simpson A.G.B."/>
            <person name="Roger A.J."/>
        </authorList>
    </citation>
    <scope>NUCLEOTIDE SEQUENCE</scope>
    <source>
        <strain evidence="17">BICM</strain>
    </source>
</reference>
<dbReference type="InterPro" id="IPR036318">
    <property type="entry name" value="FAD-bd_PCMH-like_sf"/>
</dbReference>
<dbReference type="InterPro" id="IPR036884">
    <property type="entry name" value="2Fe-2S-bd_dom_sf"/>
</dbReference>
<dbReference type="InterPro" id="IPR036856">
    <property type="entry name" value="Ald_Oxase/Xan_DH_a/b_sf"/>
</dbReference>
<dbReference type="PIRSF" id="PIRSF000127">
    <property type="entry name" value="Xanthine_DH"/>
    <property type="match status" value="1"/>
</dbReference>
<dbReference type="InterPro" id="IPR037165">
    <property type="entry name" value="AldOxase/xan_DH_Mopterin-bd_sf"/>
</dbReference>
<feature type="binding site" evidence="13">
    <location>
        <position position="309"/>
    </location>
    <ligand>
        <name>FAD</name>
        <dbReference type="ChEBI" id="CHEBI:57692"/>
    </ligand>
</feature>
<dbReference type="InterPro" id="IPR005107">
    <property type="entry name" value="CO_DH_flav_C"/>
</dbReference>
<evidence type="ECO:0000256" key="13">
    <source>
        <dbReference type="PIRSR" id="PIRSR000127-2"/>
    </source>
</evidence>
<dbReference type="OrthoDB" id="8300278at2759"/>
<dbReference type="Gene3D" id="3.30.465.10">
    <property type="match status" value="1"/>
</dbReference>
<dbReference type="Pfam" id="PF02738">
    <property type="entry name" value="MoCoBD_1"/>
    <property type="match status" value="1"/>
</dbReference>
<dbReference type="InterPro" id="IPR046867">
    <property type="entry name" value="AldOxase/xan_DH_MoCoBD2"/>
</dbReference>
<dbReference type="InterPro" id="IPR000674">
    <property type="entry name" value="Ald_Oxase/Xan_DH_a/b"/>
</dbReference>
<feature type="binding site" evidence="13">
    <location>
        <position position="768"/>
    </location>
    <ligand>
        <name>substrate</name>
    </ligand>
</feature>
<dbReference type="InterPro" id="IPR016166">
    <property type="entry name" value="FAD-bd_PCMH"/>
</dbReference>
<dbReference type="PANTHER" id="PTHR45444:SF3">
    <property type="entry name" value="XANTHINE DEHYDROGENASE"/>
    <property type="match status" value="1"/>
</dbReference>
<evidence type="ECO:0000256" key="3">
    <source>
        <dbReference type="ARBA" id="ARBA00022505"/>
    </source>
</evidence>
<dbReference type="PANTHER" id="PTHR45444">
    <property type="entry name" value="XANTHINE DEHYDROGENASE"/>
    <property type="match status" value="1"/>
</dbReference>
<keyword evidence="8" id="KW-0560">Oxidoreductase</keyword>
<dbReference type="EMBL" id="JAHDYR010000067">
    <property type="protein sequence ID" value="KAG9389707.1"/>
    <property type="molecule type" value="Genomic_DNA"/>
</dbReference>
<dbReference type="Proteomes" id="UP000717585">
    <property type="component" value="Unassembled WGS sequence"/>
</dbReference>
<feature type="active site" description="Proton acceptor" evidence="12">
    <location>
        <position position="1226"/>
    </location>
</feature>
<feature type="binding site" evidence="13">
    <location>
        <position position="391"/>
    </location>
    <ligand>
        <name>FAD</name>
        <dbReference type="ChEBI" id="CHEBI:57692"/>
    </ligand>
</feature>
<dbReference type="Gene3D" id="3.30.365.10">
    <property type="entry name" value="Aldehyde oxidase/xanthine dehydrogenase, molybdopterin binding domain"/>
    <property type="match status" value="4"/>
</dbReference>
<dbReference type="CDD" id="cd00207">
    <property type="entry name" value="fer2"/>
    <property type="match status" value="1"/>
</dbReference>
<dbReference type="SUPFAM" id="SSF47741">
    <property type="entry name" value="CO dehydrogenase ISP C-domain like"/>
    <property type="match status" value="1"/>
</dbReference>
<dbReference type="InterPro" id="IPR016208">
    <property type="entry name" value="Ald_Oxase/xanthine_DH-like"/>
</dbReference>
<keyword evidence="9 14" id="KW-0408">Iron</keyword>
<dbReference type="Gene3D" id="3.10.20.30">
    <property type="match status" value="1"/>
</dbReference>
<evidence type="ECO:0000256" key="8">
    <source>
        <dbReference type="ARBA" id="ARBA00023002"/>
    </source>
</evidence>
<dbReference type="InterPro" id="IPR006058">
    <property type="entry name" value="2Fe2S_fd_BS"/>
</dbReference>
<dbReference type="PROSITE" id="PS51387">
    <property type="entry name" value="FAD_PCMH"/>
    <property type="match status" value="1"/>
</dbReference>
<dbReference type="GO" id="GO:0071949">
    <property type="term" value="F:FAD binding"/>
    <property type="evidence" value="ECO:0007669"/>
    <property type="project" value="InterPro"/>
</dbReference>
<keyword evidence="6 14" id="KW-0479">Metal-binding</keyword>
<feature type="binding site" evidence="14">
    <location>
        <position position="150"/>
    </location>
    <ligand>
        <name>[2Fe-2S] cluster</name>
        <dbReference type="ChEBI" id="CHEBI:190135"/>
        <label>2</label>
    </ligand>
</feature>
<keyword evidence="3 14" id="KW-0500">Molybdenum</keyword>
<feature type="binding site" evidence="13">
    <location>
        <position position="879"/>
    </location>
    <ligand>
        <name>substrate</name>
    </ligand>
</feature>
<dbReference type="Gene3D" id="3.90.1170.50">
    <property type="entry name" value="Aldehyde oxidase/xanthine dehydrogenase, a/b hammerhead"/>
    <property type="match status" value="1"/>
</dbReference>
<feature type="domain" description="2Fe-2S ferredoxin-type" evidence="15">
    <location>
        <begin position="5"/>
        <end position="91"/>
    </location>
</feature>
<dbReference type="GO" id="GO:0051537">
    <property type="term" value="F:2 iron, 2 sulfur cluster binding"/>
    <property type="evidence" value="ECO:0007669"/>
    <property type="project" value="UniProtKB-KW"/>
</dbReference>
<feature type="binding site" evidence="13">
    <location>
        <position position="975"/>
    </location>
    <ligand>
        <name>substrate</name>
    </ligand>
</feature>
<feature type="binding site" evidence="14">
    <location>
        <position position="73"/>
    </location>
    <ligand>
        <name>[2Fe-2S] cluster</name>
        <dbReference type="ChEBI" id="CHEBI:190135"/>
        <label>1</label>
    </ligand>
</feature>
<evidence type="ECO:0000259" key="15">
    <source>
        <dbReference type="PROSITE" id="PS51085"/>
    </source>
</evidence>
<dbReference type="InterPro" id="IPR008274">
    <property type="entry name" value="AldOxase/xan_DH_MoCoBD1"/>
</dbReference>
<dbReference type="SUPFAM" id="SSF56176">
    <property type="entry name" value="FAD-binding/transporter-associated domain-like"/>
    <property type="match status" value="1"/>
</dbReference>
<comment type="cofactor">
    <cofactor evidence="1 13">
        <name>FAD</name>
        <dbReference type="ChEBI" id="CHEBI:57692"/>
    </cofactor>
</comment>
<keyword evidence="7 13" id="KW-0274">FAD</keyword>
<feature type="binding site" evidence="14">
    <location>
        <position position="877"/>
    </location>
    <ligand>
        <name>Mo-molybdopterin</name>
        <dbReference type="ChEBI" id="CHEBI:71302"/>
    </ligand>
    <ligandPart>
        <name>Mo</name>
        <dbReference type="ChEBI" id="CHEBI:28685"/>
    </ligandPart>
</feature>
<evidence type="ECO:0000313" key="17">
    <source>
        <dbReference type="EMBL" id="KAG9389707.1"/>
    </source>
</evidence>
<comment type="caution">
    <text evidence="17">The sequence shown here is derived from an EMBL/GenBank/DDBJ whole genome shotgun (WGS) entry which is preliminary data.</text>
</comment>
<feature type="binding site" evidence="14">
    <location>
        <position position="148"/>
    </location>
    <ligand>
        <name>[2Fe-2S] cluster</name>
        <dbReference type="ChEBI" id="CHEBI:190135"/>
        <label>2</label>
    </ligand>
</feature>
<dbReference type="InterPro" id="IPR012675">
    <property type="entry name" value="Beta-grasp_dom_sf"/>
</dbReference>
<dbReference type="GO" id="GO:0005506">
    <property type="term" value="F:iron ion binding"/>
    <property type="evidence" value="ECO:0007669"/>
    <property type="project" value="InterPro"/>
</dbReference>
<dbReference type="Pfam" id="PF00941">
    <property type="entry name" value="FAD_binding_5"/>
    <property type="match status" value="1"/>
</dbReference>
<dbReference type="InterPro" id="IPR001041">
    <property type="entry name" value="2Fe-2S_ferredoxin-type"/>
</dbReference>
<dbReference type="SUPFAM" id="SSF56003">
    <property type="entry name" value="Molybdenum cofactor-binding domain"/>
    <property type="match status" value="1"/>
</dbReference>
<evidence type="ECO:0000256" key="11">
    <source>
        <dbReference type="ARBA" id="ARBA00034078"/>
    </source>
</evidence>
<evidence type="ECO:0000259" key="16">
    <source>
        <dbReference type="PROSITE" id="PS51387"/>
    </source>
</evidence>
<feature type="binding site" evidence="14">
    <location>
        <position position="113"/>
    </location>
    <ligand>
        <name>[2Fe-2S] cluster</name>
        <dbReference type="ChEBI" id="CHEBI:190135"/>
        <label>2</label>
    </ligand>
</feature>
<dbReference type="FunFam" id="3.30.365.10:FF:000002">
    <property type="entry name" value="Xanthine dehydrogenase oxidase"/>
    <property type="match status" value="1"/>
</dbReference>
<dbReference type="FunFam" id="3.30.365.10:FF:000003">
    <property type="entry name" value="Aldehyde oxidase 1"/>
    <property type="match status" value="1"/>
</dbReference>
<feature type="binding site" evidence="14">
    <location>
        <position position="43"/>
    </location>
    <ligand>
        <name>[2Fe-2S] cluster</name>
        <dbReference type="ChEBI" id="CHEBI:190135"/>
        <label>1</label>
    </ligand>
</feature>
<name>A0A8J6E0S0_9EUKA</name>
<evidence type="ECO:0000256" key="2">
    <source>
        <dbReference type="ARBA" id="ARBA00006849"/>
    </source>
</evidence>
<dbReference type="Pfam" id="PF00111">
    <property type="entry name" value="Fer2"/>
    <property type="match status" value="1"/>
</dbReference>
<dbReference type="SUPFAM" id="SSF55447">
    <property type="entry name" value="CO dehydrogenase flavoprotein C-terminal domain-like"/>
    <property type="match status" value="1"/>
</dbReference>
<comment type="cofactor">
    <cofactor evidence="11">
        <name>[2Fe-2S] cluster</name>
        <dbReference type="ChEBI" id="CHEBI:190135"/>
    </cofactor>
</comment>
<dbReference type="Pfam" id="PF03450">
    <property type="entry name" value="CO_deh_flav_C"/>
    <property type="match status" value="1"/>
</dbReference>
<feature type="binding site" evidence="13">
    <location>
        <position position="332"/>
    </location>
    <ligand>
        <name>FAD</name>
        <dbReference type="ChEBI" id="CHEBI:57692"/>
    </ligand>
</feature>
<dbReference type="PROSITE" id="PS51085">
    <property type="entry name" value="2FE2S_FER_2"/>
    <property type="match status" value="1"/>
</dbReference>
<feature type="binding site" evidence="14">
    <location>
        <position position="51"/>
    </location>
    <ligand>
        <name>[2Fe-2S] cluster</name>
        <dbReference type="ChEBI" id="CHEBI:190135"/>
        <label>1</label>
    </ligand>
</feature>
<dbReference type="SUPFAM" id="SSF54292">
    <property type="entry name" value="2Fe-2S ferredoxin-like"/>
    <property type="match status" value="1"/>
</dbReference>
<dbReference type="SMART" id="SM01008">
    <property type="entry name" value="Ald_Xan_dh_C"/>
    <property type="match status" value="1"/>
</dbReference>
<evidence type="ECO:0000256" key="10">
    <source>
        <dbReference type="ARBA" id="ARBA00023014"/>
    </source>
</evidence>
<dbReference type="Gene3D" id="1.10.150.120">
    <property type="entry name" value="[2Fe-2S]-binding domain"/>
    <property type="match status" value="1"/>
</dbReference>
<feature type="binding site" evidence="14">
    <location>
        <position position="48"/>
    </location>
    <ligand>
        <name>[2Fe-2S] cluster</name>
        <dbReference type="ChEBI" id="CHEBI:190135"/>
        <label>1</label>
    </ligand>
</feature>
<dbReference type="Gene3D" id="3.30.390.50">
    <property type="entry name" value="CO dehydrogenase flavoprotein, C-terminal domain"/>
    <property type="match status" value="1"/>
</dbReference>
<comment type="cofactor">
    <cofactor evidence="14">
        <name>Mo-molybdopterin</name>
        <dbReference type="ChEBI" id="CHEBI:71302"/>
    </cofactor>
    <text evidence="14">Binds 1 Mo-molybdopterin (Mo-MPT) cofactor per subunit.</text>
</comment>
<evidence type="ECO:0000256" key="6">
    <source>
        <dbReference type="ARBA" id="ARBA00022723"/>
    </source>
</evidence>
<feature type="binding site" evidence="14">
    <location>
        <position position="1044"/>
    </location>
    <ligand>
        <name>Mo-molybdopterin</name>
        <dbReference type="ChEBI" id="CHEBI:71302"/>
    </ligand>
    <ligandPart>
        <name>Mo</name>
        <dbReference type="ChEBI" id="CHEBI:28685"/>
    </ligandPart>
</feature>
<dbReference type="InterPro" id="IPR036010">
    <property type="entry name" value="2Fe-2S_ferredoxin-like_sf"/>
</dbReference>
<comment type="cofactor">
    <cofactor evidence="14">
        <name>[2Fe-2S] cluster</name>
        <dbReference type="ChEBI" id="CHEBI:190135"/>
    </cofactor>
    <text evidence="14">Binds 2 [2Fe-2S] clusters.</text>
</comment>
<feature type="binding site" evidence="13">
    <location>
        <position position="845"/>
    </location>
    <ligand>
        <name>substrate</name>
    </ligand>
</feature>
<evidence type="ECO:0000256" key="14">
    <source>
        <dbReference type="PIRSR" id="PIRSR000127-3"/>
    </source>
</evidence>
<keyword evidence="4" id="KW-0285">Flavoprotein</keyword>
<organism evidence="17 18">
    <name type="scientific">Carpediemonas membranifera</name>
    <dbReference type="NCBI Taxonomy" id="201153"/>
    <lineage>
        <taxon>Eukaryota</taxon>
        <taxon>Metamonada</taxon>
        <taxon>Carpediemonas-like organisms</taxon>
        <taxon>Carpediemonas</taxon>
    </lineage>
</organism>
<feature type="binding site" evidence="14">
    <location>
        <position position="116"/>
    </location>
    <ligand>
        <name>[2Fe-2S] cluster</name>
        <dbReference type="ChEBI" id="CHEBI:190135"/>
        <label>2</label>
    </ligand>
</feature>
<keyword evidence="10 14" id="KW-0411">Iron-sulfur</keyword>
<gene>
    <name evidence="17" type="ORF">J8273_8381</name>
</gene>
<accession>A0A8J6E0S0</accession>
<dbReference type="SUPFAM" id="SSF54665">
    <property type="entry name" value="CO dehydrogenase molybdoprotein N-domain-like"/>
    <property type="match status" value="1"/>
</dbReference>
<evidence type="ECO:0000313" key="18">
    <source>
        <dbReference type="Proteomes" id="UP000717585"/>
    </source>
</evidence>
<dbReference type="GO" id="GO:0016491">
    <property type="term" value="F:oxidoreductase activity"/>
    <property type="evidence" value="ECO:0007669"/>
    <property type="project" value="UniProtKB-KW"/>
</dbReference>
<feature type="binding site" evidence="14">
    <location>
        <position position="764"/>
    </location>
    <ligand>
        <name>Mo-molybdopterin</name>
        <dbReference type="ChEBI" id="CHEBI:71302"/>
    </ligand>
    <ligandPart>
        <name>Mo</name>
        <dbReference type="ChEBI" id="CHEBI:28685"/>
    </ligandPart>
</feature>